<dbReference type="PANTHER" id="PTHR43380:SF1">
    <property type="entry name" value="2-OXOISOVALERATE DEHYDROGENASE SUBUNIT ALPHA, MITOCHONDRIAL"/>
    <property type="match status" value="1"/>
</dbReference>
<keyword evidence="3" id="KW-0786">Thiamine pyrophosphate</keyword>
<evidence type="ECO:0000259" key="5">
    <source>
        <dbReference type="Pfam" id="PF00676"/>
    </source>
</evidence>
<proteinExistence type="predicted"/>
<keyword evidence="2" id="KW-0560">Oxidoreductase</keyword>
<dbReference type="InterPro" id="IPR029061">
    <property type="entry name" value="THDP-binding"/>
</dbReference>
<organism evidence="6 7">
    <name type="scientific">Cellulomonas septica</name>
    <dbReference type="NCBI Taxonomy" id="285080"/>
    <lineage>
        <taxon>Bacteria</taxon>
        <taxon>Bacillati</taxon>
        <taxon>Actinomycetota</taxon>
        <taxon>Actinomycetes</taxon>
        <taxon>Micrococcales</taxon>
        <taxon>Cellulomonadaceae</taxon>
        <taxon>Cellulomonas</taxon>
    </lineage>
</organism>
<dbReference type="CDD" id="cd02000">
    <property type="entry name" value="TPP_E1_PDC_ADC_BCADC"/>
    <property type="match status" value="1"/>
</dbReference>
<reference evidence="6 7" key="1">
    <citation type="submission" date="2020-04" db="EMBL/GenBank/DDBJ databases">
        <title>MicrobeNet Type strains.</title>
        <authorList>
            <person name="Nicholson A.C."/>
        </authorList>
    </citation>
    <scope>NUCLEOTIDE SEQUENCE [LARGE SCALE GENOMIC DNA]</scope>
    <source>
        <strain evidence="6 7">ATCC BAA-787</strain>
    </source>
</reference>
<dbReference type="Proteomes" id="UP000777774">
    <property type="component" value="Unassembled WGS sequence"/>
</dbReference>
<keyword evidence="7" id="KW-1185">Reference proteome</keyword>
<comment type="cofactor">
    <cofactor evidence="1">
        <name>thiamine diphosphate</name>
        <dbReference type="ChEBI" id="CHEBI:58937"/>
    </cofactor>
</comment>
<dbReference type="EMBL" id="JAAXOY010000393">
    <property type="protein sequence ID" value="NKY40555.1"/>
    <property type="molecule type" value="Genomic_DNA"/>
</dbReference>
<evidence type="ECO:0000313" key="6">
    <source>
        <dbReference type="EMBL" id="NKY40555.1"/>
    </source>
</evidence>
<name>A0ABX1K1V2_9CELL</name>
<accession>A0ABX1K1V2</accession>
<dbReference type="InterPro" id="IPR017596">
    <property type="entry name" value="PdhA/BkdA"/>
</dbReference>
<evidence type="ECO:0000256" key="4">
    <source>
        <dbReference type="SAM" id="MobiDB-lite"/>
    </source>
</evidence>
<evidence type="ECO:0000313" key="7">
    <source>
        <dbReference type="Proteomes" id="UP000777774"/>
    </source>
</evidence>
<dbReference type="InterPro" id="IPR050771">
    <property type="entry name" value="Alpha-ketoacid_DH_E1_comp"/>
</dbReference>
<evidence type="ECO:0000256" key="1">
    <source>
        <dbReference type="ARBA" id="ARBA00001964"/>
    </source>
</evidence>
<dbReference type="SUPFAM" id="SSF52518">
    <property type="entry name" value="Thiamin diphosphate-binding fold (THDP-binding)"/>
    <property type="match status" value="1"/>
</dbReference>
<evidence type="ECO:0000256" key="2">
    <source>
        <dbReference type="ARBA" id="ARBA00023002"/>
    </source>
</evidence>
<dbReference type="InterPro" id="IPR001017">
    <property type="entry name" value="DH_E1"/>
</dbReference>
<dbReference type="Gene3D" id="3.40.50.970">
    <property type="match status" value="1"/>
</dbReference>
<dbReference type="PANTHER" id="PTHR43380">
    <property type="entry name" value="2-OXOISOVALERATE DEHYDROGENASE SUBUNIT ALPHA, MITOCHONDRIAL"/>
    <property type="match status" value="1"/>
</dbReference>
<sequence length="396" mass="42905">MLRSDVSAGHARDGAEQRTTGSSSGAARGRANDGDDADDGLVRLVTTAGDRVEDPVHDPWVADVDDDALVALYEDMVVVRRFDVEATALQRQGQLGLWPPLIGQEAAQVGSARAMRSDDFVFSSYRENGVAYCRGADPTDLVRVWRGTALSGWDPWALHMATPQIVVASQAVHATGYALGCRLDGSDAAAVTYFGDGATSKGDVHEAMVFAASAAAPVVFFCQNNQFAISEPVDLVARRPLADRAPGYGIPSVRVDGNDVLAVLAVTRAALDRARRGEGPTFVEAVTYRQGPHTTSDDPTRYVDTATHARWAERDPILRVERLLGARGALSEERTHDVKEKAEEFAHRMREGCLGLEAPPPLSLFDHVLVEPTATLRRQRDEHAAYLAMYDDEAVR</sequence>
<dbReference type="NCBIfam" id="TIGR03181">
    <property type="entry name" value="PDH_E1_alph_x"/>
    <property type="match status" value="1"/>
</dbReference>
<dbReference type="RefSeq" id="WP_168679482.1">
    <property type="nucleotide sequence ID" value="NZ_JAAXOY010000393.1"/>
</dbReference>
<feature type="region of interest" description="Disordered" evidence="4">
    <location>
        <begin position="1"/>
        <end position="39"/>
    </location>
</feature>
<protein>
    <submittedName>
        <fullName evidence="6">Pyruvate dehydrogenase (Acetyl-transferring) E1 component subunit alpha</fullName>
    </submittedName>
</protein>
<feature type="domain" description="Dehydrogenase E1 component" evidence="5">
    <location>
        <begin position="75"/>
        <end position="343"/>
    </location>
</feature>
<comment type="caution">
    <text evidence="6">The sequence shown here is derived from an EMBL/GenBank/DDBJ whole genome shotgun (WGS) entry which is preliminary data.</text>
</comment>
<evidence type="ECO:0000256" key="3">
    <source>
        <dbReference type="ARBA" id="ARBA00023052"/>
    </source>
</evidence>
<gene>
    <name evidence="6" type="primary">pdhA</name>
    <name evidence="6" type="ORF">HGA02_13780</name>
</gene>
<keyword evidence="6" id="KW-0670">Pyruvate</keyword>
<dbReference type="Pfam" id="PF00676">
    <property type="entry name" value="E1_dh"/>
    <property type="match status" value="1"/>
</dbReference>